<evidence type="ECO:0000313" key="2">
    <source>
        <dbReference type="EMBL" id="MCE5973823.1"/>
    </source>
</evidence>
<organism evidence="2 3">
    <name type="scientific">Rhodobacter flavimaris</name>
    <dbReference type="NCBI Taxonomy" id="2907145"/>
    <lineage>
        <taxon>Bacteria</taxon>
        <taxon>Pseudomonadati</taxon>
        <taxon>Pseudomonadota</taxon>
        <taxon>Alphaproteobacteria</taxon>
        <taxon>Rhodobacterales</taxon>
        <taxon>Rhodobacter group</taxon>
        <taxon>Rhodobacter</taxon>
    </lineage>
</organism>
<name>A0ABS8YWD9_9RHOB</name>
<dbReference type="EMBL" id="JAJUOS010000007">
    <property type="protein sequence ID" value="MCE5973823.1"/>
    <property type="molecule type" value="Genomic_DNA"/>
</dbReference>
<comment type="caution">
    <text evidence="2">The sequence shown here is derived from an EMBL/GenBank/DDBJ whole genome shotgun (WGS) entry which is preliminary data.</text>
</comment>
<protein>
    <submittedName>
        <fullName evidence="2">Uncharacterized protein</fullName>
    </submittedName>
</protein>
<reference evidence="2 3" key="1">
    <citation type="submission" date="2021-12" db="EMBL/GenBank/DDBJ databases">
        <title>Sinirhodobacter sp. WL0062 is a bacterium isolated from seawater.</title>
        <authorList>
            <person name="Wang L."/>
            <person name="He W."/>
            <person name="Zhang D.-F."/>
        </authorList>
    </citation>
    <scope>NUCLEOTIDE SEQUENCE [LARGE SCALE GENOMIC DNA]</scope>
    <source>
        <strain evidence="2 3">WL0062</strain>
    </source>
</reference>
<proteinExistence type="predicted"/>
<accession>A0ABS8YWD9</accession>
<gene>
    <name evidence="2" type="ORF">LZA78_10055</name>
</gene>
<evidence type="ECO:0000256" key="1">
    <source>
        <dbReference type="SAM" id="MobiDB-lite"/>
    </source>
</evidence>
<sequence>MPADKMPSGKTHGAHKAPHRDEDPGLGWDEFFQSLVTEISPDRRRALPQGIQE</sequence>
<evidence type="ECO:0000313" key="3">
    <source>
        <dbReference type="Proteomes" id="UP001521181"/>
    </source>
</evidence>
<dbReference type="Proteomes" id="UP001521181">
    <property type="component" value="Unassembled WGS sequence"/>
</dbReference>
<dbReference type="RefSeq" id="WP_233676805.1">
    <property type="nucleotide sequence ID" value="NZ_JAJUOS010000007.1"/>
</dbReference>
<keyword evidence="3" id="KW-1185">Reference proteome</keyword>
<feature type="region of interest" description="Disordered" evidence="1">
    <location>
        <begin position="1"/>
        <end position="28"/>
    </location>
</feature>